<accession>A0A2N7PLJ6</accession>
<reference evidence="9 10" key="1">
    <citation type="submission" date="2018-01" db="EMBL/GenBank/DDBJ databases">
        <title>Metagenomic assembled genomes from two thermal pools in the Uzon Caldera, Kamchatka, Russia.</title>
        <authorList>
            <person name="Wilkins L."/>
            <person name="Ettinger C."/>
        </authorList>
    </citation>
    <scope>NUCLEOTIDE SEQUENCE [LARGE SCALE GENOMIC DNA]</scope>
    <source>
        <strain evidence="9">ZAV-15</strain>
    </source>
</reference>
<name>A0A2N7PLJ6_9BACT</name>
<evidence type="ECO:0000256" key="1">
    <source>
        <dbReference type="ARBA" id="ARBA00005915"/>
    </source>
</evidence>
<dbReference type="InterPro" id="IPR038763">
    <property type="entry name" value="DHH_sf"/>
</dbReference>
<organism evidence="9 10">
    <name type="scientific">Caldimicrobium thiodismutans</name>
    <dbReference type="NCBI Taxonomy" id="1653476"/>
    <lineage>
        <taxon>Bacteria</taxon>
        <taxon>Pseudomonadati</taxon>
        <taxon>Thermodesulfobacteriota</taxon>
        <taxon>Thermodesulfobacteria</taxon>
        <taxon>Thermodesulfobacteriales</taxon>
        <taxon>Thermodesulfobacteriaceae</taxon>
        <taxon>Caldimicrobium</taxon>
    </lineage>
</organism>
<dbReference type="PANTHER" id="PTHR30255:SF2">
    <property type="entry name" value="SINGLE-STRANDED-DNA-SPECIFIC EXONUCLEASE RECJ"/>
    <property type="match status" value="1"/>
</dbReference>
<dbReference type="PANTHER" id="PTHR30255">
    <property type="entry name" value="SINGLE-STRANDED-DNA-SPECIFIC EXONUCLEASE RECJ"/>
    <property type="match status" value="1"/>
</dbReference>
<dbReference type="InterPro" id="IPR041122">
    <property type="entry name" value="RecJ_OB"/>
</dbReference>
<dbReference type="EMBL" id="PNIE01000003">
    <property type="protein sequence ID" value="PMP64624.1"/>
    <property type="molecule type" value="Genomic_DNA"/>
</dbReference>
<keyword evidence="5" id="KW-0269">Exonuclease</keyword>
<keyword evidence="4" id="KW-0378">Hydrolase</keyword>
<evidence type="ECO:0000259" key="7">
    <source>
        <dbReference type="Pfam" id="PF02272"/>
    </source>
</evidence>
<evidence type="ECO:0000313" key="9">
    <source>
        <dbReference type="EMBL" id="PMP64624.1"/>
    </source>
</evidence>
<dbReference type="GO" id="GO:0004527">
    <property type="term" value="F:exonuclease activity"/>
    <property type="evidence" value="ECO:0007669"/>
    <property type="project" value="UniProtKB-KW"/>
</dbReference>
<evidence type="ECO:0000313" key="10">
    <source>
        <dbReference type="Proteomes" id="UP000235731"/>
    </source>
</evidence>
<comment type="similarity">
    <text evidence="1">Belongs to the RecJ family.</text>
</comment>
<dbReference type="Pfam" id="PF01368">
    <property type="entry name" value="DHH"/>
    <property type="match status" value="1"/>
</dbReference>
<protein>
    <recommendedName>
        <fullName evidence="2">Single-stranded-DNA-specific exonuclease RecJ</fullName>
    </recommendedName>
</protein>
<comment type="caution">
    <text evidence="9">The sequence shown here is derived from an EMBL/GenBank/DDBJ whole genome shotgun (WGS) entry which is preliminary data.</text>
</comment>
<dbReference type="Gene3D" id="3.10.310.30">
    <property type="match status" value="1"/>
</dbReference>
<sequence length="483" mass="55143">ALKAKEVIGIYGDSDADGIIGTYLLYDFLKEVSEREPVVLIPDKNKEGYGFHGKFLPYFKEKGVSLLITVDVGISAYETVEEAKALGLSVIITDHHEVIKKPETIVISGKLTPPDSPFYHLCGAGVVFTFLRALRSYLYEIGFFNETSPPSLRKYLELLCLATLADMVPLLGENRIITYFGFRDLNSPSHPALSYLFQELNLSTPLSEEDLHFKIIPRINACGRMGMPEIFFDFLRKKTYEEIHPYICKINNFLSERQTLEAELWENIEKNLKNEFSSPVLLGIFENLPKGLLGLLANRAKNKFGKPALIISFENGIGFGSGRSTDDLDLLDILLKEKHLFLELGGHQKAFGFQILKENIPYLQQILTEKLKNLERRQAFGYVDGETRISELLLEENLLALKELPPYGIAHEPPLFFVKDFTIKDVIYIKEKHTKFLLRDGKDEIYALYFNQKIDLSPRFIIGTPFINNFTQRLEIRIEDVKT</sequence>
<dbReference type="Pfam" id="PF17768">
    <property type="entry name" value="RecJ_OB"/>
    <property type="match status" value="1"/>
</dbReference>
<dbReference type="Gene3D" id="3.90.1640.30">
    <property type="match status" value="1"/>
</dbReference>
<evidence type="ECO:0000259" key="6">
    <source>
        <dbReference type="Pfam" id="PF01368"/>
    </source>
</evidence>
<feature type="domain" description="RecJ OB" evidence="8">
    <location>
        <begin position="383"/>
        <end position="478"/>
    </location>
</feature>
<feature type="non-terminal residue" evidence="9">
    <location>
        <position position="1"/>
    </location>
</feature>
<proteinExistence type="inferred from homology"/>
<dbReference type="InterPro" id="IPR051673">
    <property type="entry name" value="SSDNA_exonuclease_RecJ"/>
</dbReference>
<dbReference type="SUPFAM" id="SSF64182">
    <property type="entry name" value="DHH phosphoesterases"/>
    <property type="match status" value="1"/>
</dbReference>
<evidence type="ECO:0000259" key="8">
    <source>
        <dbReference type="Pfam" id="PF17768"/>
    </source>
</evidence>
<feature type="domain" description="DDH" evidence="6">
    <location>
        <begin position="8"/>
        <end position="163"/>
    </location>
</feature>
<feature type="domain" description="DHHA1" evidence="7">
    <location>
        <begin position="286"/>
        <end position="372"/>
    </location>
</feature>
<evidence type="ECO:0000256" key="5">
    <source>
        <dbReference type="ARBA" id="ARBA00022839"/>
    </source>
</evidence>
<dbReference type="Pfam" id="PF02272">
    <property type="entry name" value="DHHA1"/>
    <property type="match status" value="1"/>
</dbReference>
<keyword evidence="3" id="KW-0540">Nuclease</keyword>
<evidence type="ECO:0000256" key="3">
    <source>
        <dbReference type="ARBA" id="ARBA00022722"/>
    </source>
</evidence>
<evidence type="ECO:0000256" key="4">
    <source>
        <dbReference type="ARBA" id="ARBA00022801"/>
    </source>
</evidence>
<dbReference type="Proteomes" id="UP000235731">
    <property type="component" value="Unassembled WGS sequence"/>
</dbReference>
<dbReference type="InterPro" id="IPR003156">
    <property type="entry name" value="DHHA1_dom"/>
</dbReference>
<gene>
    <name evidence="9" type="ORF">C0197_00090</name>
</gene>
<dbReference type="InterPro" id="IPR001667">
    <property type="entry name" value="DDH_dom"/>
</dbReference>
<dbReference type="GO" id="GO:0003676">
    <property type="term" value="F:nucleic acid binding"/>
    <property type="evidence" value="ECO:0007669"/>
    <property type="project" value="InterPro"/>
</dbReference>
<evidence type="ECO:0000256" key="2">
    <source>
        <dbReference type="ARBA" id="ARBA00019841"/>
    </source>
</evidence>
<dbReference type="AlphaFoldDB" id="A0A2N7PLJ6"/>